<keyword evidence="3" id="KW-1185">Reference proteome</keyword>
<proteinExistence type="predicted"/>
<protein>
    <submittedName>
        <fullName evidence="2">Uncharacterized protein</fullName>
    </submittedName>
</protein>
<sequence>MRLVAIFAGGVVAFAGGAAAAPAERVEVATEVIPLTGFRLEPPSVTRDGESLRFRGFLCRKSVAMSPYRVRLERLSSDGQVLGAATGRVSGLSGRGHRCTVYTVTAPWRLEPGDRVRACAQRGDGPCPAAG</sequence>
<comment type="caution">
    <text evidence="2">The sequence shown here is derived from an EMBL/GenBank/DDBJ whole genome shotgun (WGS) entry which is preliminary data.</text>
</comment>
<evidence type="ECO:0000313" key="2">
    <source>
        <dbReference type="EMBL" id="MFD1192552.1"/>
    </source>
</evidence>
<organism evidence="2 3">
    <name type="scientific">Phenylobacterium conjunctum</name>
    <dbReference type="NCBI Taxonomy" id="1298959"/>
    <lineage>
        <taxon>Bacteria</taxon>
        <taxon>Pseudomonadati</taxon>
        <taxon>Pseudomonadota</taxon>
        <taxon>Alphaproteobacteria</taxon>
        <taxon>Caulobacterales</taxon>
        <taxon>Caulobacteraceae</taxon>
        <taxon>Phenylobacterium</taxon>
    </lineage>
</organism>
<evidence type="ECO:0000313" key="3">
    <source>
        <dbReference type="Proteomes" id="UP001597216"/>
    </source>
</evidence>
<keyword evidence="1" id="KW-0732">Signal</keyword>
<evidence type="ECO:0000256" key="1">
    <source>
        <dbReference type="SAM" id="SignalP"/>
    </source>
</evidence>
<dbReference type="EMBL" id="JBHTLQ010000063">
    <property type="protein sequence ID" value="MFD1192552.1"/>
    <property type="molecule type" value="Genomic_DNA"/>
</dbReference>
<feature type="signal peptide" evidence="1">
    <location>
        <begin position="1"/>
        <end position="20"/>
    </location>
</feature>
<feature type="chain" id="PRO_5045536494" evidence="1">
    <location>
        <begin position="21"/>
        <end position="131"/>
    </location>
</feature>
<dbReference type="Proteomes" id="UP001597216">
    <property type="component" value="Unassembled WGS sequence"/>
</dbReference>
<accession>A0ABW3T982</accession>
<gene>
    <name evidence="2" type="ORF">ACFQ27_18320</name>
</gene>
<name>A0ABW3T982_9CAUL</name>
<reference evidence="3" key="1">
    <citation type="journal article" date="2019" name="Int. J. Syst. Evol. Microbiol.">
        <title>The Global Catalogue of Microorganisms (GCM) 10K type strain sequencing project: providing services to taxonomists for standard genome sequencing and annotation.</title>
        <authorList>
            <consortium name="The Broad Institute Genomics Platform"/>
            <consortium name="The Broad Institute Genome Sequencing Center for Infectious Disease"/>
            <person name="Wu L."/>
            <person name="Ma J."/>
        </authorList>
    </citation>
    <scope>NUCLEOTIDE SEQUENCE [LARGE SCALE GENOMIC DNA]</scope>
    <source>
        <strain evidence="3">CCUG 55074</strain>
    </source>
</reference>